<evidence type="ECO:0000313" key="4">
    <source>
        <dbReference type="EMBL" id="KKK19494.1"/>
    </source>
</evidence>
<reference evidence="4 5" key="1">
    <citation type="submission" date="2015-02" db="EMBL/GenBank/DDBJ databases">
        <title>Draft Genome Sequences of Two Closely-Related Aflatoxigenic Aspergillus Species Obtained from the Cote d'Ivoire.</title>
        <authorList>
            <person name="Moore G.G."/>
            <person name="Beltz S.B."/>
            <person name="Mack B.M."/>
        </authorList>
    </citation>
    <scope>NUCLEOTIDE SEQUENCE [LARGE SCALE GENOMIC DNA]</scope>
    <source>
        <strain evidence="4 5">SRRC1468</strain>
    </source>
</reference>
<sequence>MLFSALELLSLPVSFHFSGVRATVTERNRFISLITVPCDVGIDSPTRCSPREYVGACECEPRAVSYLHYQYLRVGIFDRVLIKTAERLTAASPWVTSGTYAGECTTTDVDQCVLPTACYDNVLTYNNGQTYDCGTGMSCVTFTAYETSPNGLPSASNIICGVWTAWTIYHELPSSTSTSSANSTTGAPSVTPGPSNITATTTSSKRPCSDKRCLKANNLFLPASQTQNNTSEPPSSSSSGSQAWIAGAVIGPLAGCAIIGAAVFLFFRRKTNLDYTAPPQTLLPQDGLYHGLGAKPYSRGTSELPSAEYHGYTPVAELPSNQQAYELSSARD</sequence>
<dbReference type="OrthoDB" id="3557178at2759"/>
<evidence type="ECO:0000256" key="3">
    <source>
        <dbReference type="SAM" id="SignalP"/>
    </source>
</evidence>
<feature type="compositionally biased region" description="Polar residues" evidence="1">
    <location>
        <begin position="192"/>
        <end position="206"/>
    </location>
</feature>
<comment type="caution">
    <text evidence="4">The sequence shown here is derived from an EMBL/GenBank/DDBJ whole genome shotgun (WGS) entry which is preliminary data.</text>
</comment>
<feature type="region of interest" description="Disordered" evidence="1">
    <location>
        <begin position="175"/>
        <end position="210"/>
    </location>
</feature>
<feature type="transmembrane region" description="Helical" evidence="2">
    <location>
        <begin position="243"/>
        <end position="267"/>
    </location>
</feature>
<keyword evidence="3" id="KW-0732">Signal</keyword>
<keyword evidence="2" id="KW-0472">Membrane</keyword>
<gene>
    <name evidence="4" type="ORF">ARAM_002946</name>
</gene>
<evidence type="ECO:0008006" key="6">
    <source>
        <dbReference type="Google" id="ProtNLM"/>
    </source>
</evidence>
<organism evidence="4 5">
    <name type="scientific">Aspergillus rambellii</name>
    <dbReference type="NCBI Taxonomy" id="308745"/>
    <lineage>
        <taxon>Eukaryota</taxon>
        <taxon>Fungi</taxon>
        <taxon>Dikarya</taxon>
        <taxon>Ascomycota</taxon>
        <taxon>Pezizomycotina</taxon>
        <taxon>Eurotiomycetes</taxon>
        <taxon>Eurotiomycetidae</taxon>
        <taxon>Eurotiales</taxon>
        <taxon>Aspergillaceae</taxon>
        <taxon>Aspergillus</taxon>
        <taxon>Aspergillus subgen. Nidulantes</taxon>
    </lineage>
</organism>
<keyword evidence="5" id="KW-1185">Reference proteome</keyword>
<protein>
    <recommendedName>
        <fullName evidence="6">Mid2 domain-containing protein</fullName>
    </recommendedName>
</protein>
<feature type="compositionally biased region" description="Low complexity" evidence="1">
    <location>
        <begin position="175"/>
        <end position="189"/>
    </location>
</feature>
<keyword evidence="2" id="KW-1133">Transmembrane helix</keyword>
<keyword evidence="2" id="KW-0812">Transmembrane</keyword>
<feature type="chain" id="PRO_5002528779" description="Mid2 domain-containing protein" evidence="3">
    <location>
        <begin position="23"/>
        <end position="332"/>
    </location>
</feature>
<dbReference type="AlphaFoldDB" id="A0A0F8UIK0"/>
<dbReference type="Proteomes" id="UP000034291">
    <property type="component" value="Unassembled WGS sequence"/>
</dbReference>
<dbReference type="EMBL" id="JZBS01002223">
    <property type="protein sequence ID" value="KKK19494.1"/>
    <property type="molecule type" value="Genomic_DNA"/>
</dbReference>
<accession>A0A0F8UIK0</accession>
<dbReference type="CDD" id="cd12087">
    <property type="entry name" value="TM_EGFR-like"/>
    <property type="match status" value="1"/>
</dbReference>
<evidence type="ECO:0000256" key="1">
    <source>
        <dbReference type="SAM" id="MobiDB-lite"/>
    </source>
</evidence>
<evidence type="ECO:0000313" key="5">
    <source>
        <dbReference type="Proteomes" id="UP000034291"/>
    </source>
</evidence>
<evidence type="ECO:0000256" key="2">
    <source>
        <dbReference type="SAM" id="Phobius"/>
    </source>
</evidence>
<dbReference type="STRING" id="308745.A0A0F8UIK0"/>
<name>A0A0F8UIK0_9EURO</name>
<feature type="signal peptide" evidence="3">
    <location>
        <begin position="1"/>
        <end position="22"/>
    </location>
</feature>
<proteinExistence type="predicted"/>